<organism evidence="1 2">
    <name type="scientific">Reichenbachiella ulvae</name>
    <dbReference type="NCBI Taxonomy" id="2980104"/>
    <lineage>
        <taxon>Bacteria</taxon>
        <taxon>Pseudomonadati</taxon>
        <taxon>Bacteroidota</taxon>
        <taxon>Cytophagia</taxon>
        <taxon>Cytophagales</taxon>
        <taxon>Reichenbachiellaceae</taxon>
        <taxon>Reichenbachiella</taxon>
    </lineage>
</organism>
<protein>
    <submittedName>
        <fullName evidence="1">DUF922 domain-containing protein</fullName>
    </submittedName>
</protein>
<evidence type="ECO:0000313" key="2">
    <source>
        <dbReference type="Proteomes" id="UP001300692"/>
    </source>
</evidence>
<name>A0ABT3CUT5_9BACT</name>
<sequence length="192" mass="22178">MRVITFFFLSLNSFVVQGQSEPQNDSLIYWDERELEWSDFTARVGLLEEIMGEAISYCTVLASTIDKDSCLYYEIYTVFNTNHSWVSGIQSSELLRHEQLHFDIVELHSRKIRKAIIDGVTQGDSQEEVGKRITSLINEVSVVQNDYDDETLHGQDADRQQEWVTKVRDSLKQYESYSSPTGNVFFPTSQND</sequence>
<keyword evidence="2" id="KW-1185">Reference proteome</keyword>
<reference evidence="1 2" key="1">
    <citation type="submission" date="2022-10" db="EMBL/GenBank/DDBJ databases">
        <title>Comparative genomics and taxonomic characterization of three novel marine species of genus Reichenbachiella exhibiting antioxidant and polysaccharide degradation activities.</title>
        <authorList>
            <person name="Muhammad N."/>
            <person name="Lee Y.-J."/>
            <person name="Ko J."/>
            <person name="Kim S.-G."/>
        </authorList>
    </citation>
    <scope>NUCLEOTIDE SEQUENCE [LARGE SCALE GENOMIC DNA]</scope>
    <source>
        <strain evidence="1 2">ABR2-5</strain>
    </source>
</reference>
<dbReference type="Proteomes" id="UP001300692">
    <property type="component" value="Unassembled WGS sequence"/>
</dbReference>
<comment type="caution">
    <text evidence="1">The sequence shown here is derived from an EMBL/GenBank/DDBJ whole genome shotgun (WGS) entry which is preliminary data.</text>
</comment>
<dbReference type="Pfam" id="PF06037">
    <property type="entry name" value="DUF922"/>
    <property type="match status" value="1"/>
</dbReference>
<accession>A0ABT3CUT5</accession>
<gene>
    <name evidence="1" type="ORF">N7U62_12230</name>
</gene>
<dbReference type="InterPro" id="IPR010321">
    <property type="entry name" value="DUF922"/>
</dbReference>
<proteinExistence type="predicted"/>
<dbReference type="RefSeq" id="WP_264138260.1">
    <property type="nucleotide sequence ID" value="NZ_JAOYOD010000001.1"/>
</dbReference>
<evidence type="ECO:0000313" key="1">
    <source>
        <dbReference type="EMBL" id="MCV9387438.1"/>
    </source>
</evidence>
<dbReference type="EMBL" id="JAOYOD010000001">
    <property type="protein sequence ID" value="MCV9387438.1"/>
    <property type="molecule type" value="Genomic_DNA"/>
</dbReference>